<accession>A0A6J4NXZ0</accession>
<proteinExistence type="predicted"/>
<organism evidence="1">
    <name type="scientific">uncultured Ramlibacter sp</name>
    <dbReference type="NCBI Taxonomy" id="260755"/>
    <lineage>
        <taxon>Bacteria</taxon>
        <taxon>Pseudomonadati</taxon>
        <taxon>Pseudomonadota</taxon>
        <taxon>Betaproteobacteria</taxon>
        <taxon>Burkholderiales</taxon>
        <taxon>Comamonadaceae</taxon>
        <taxon>Ramlibacter</taxon>
        <taxon>environmental samples</taxon>
    </lineage>
</organism>
<dbReference type="AlphaFoldDB" id="A0A6J4NXZ0"/>
<dbReference type="EMBL" id="CADCUX010000218">
    <property type="protein sequence ID" value="CAA9400673.1"/>
    <property type="molecule type" value="Genomic_DNA"/>
</dbReference>
<reference evidence="1" key="1">
    <citation type="submission" date="2020-02" db="EMBL/GenBank/DDBJ databases">
        <authorList>
            <person name="Meier V. D."/>
        </authorList>
    </citation>
    <scope>NUCLEOTIDE SEQUENCE</scope>
    <source>
        <strain evidence="1">AVDCRST_MAG51</strain>
    </source>
</reference>
<gene>
    <name evidence="1" type="ORF">AVDCRST_MAG51-874</name>
</gene>
<protein>
    <submittedName>
        <fullName evidence="1">Uncharacterized protein</fullName>
    </submittedName>
</protein>
<sequence length="327" mass="36115">MKTETPIFRLGLIGFSDREVQLLRSGVARYSGVEWQCGQPEGADAWLVNGARVARSVGSTVRVIARNAAEGGTALMVDISSRPTAIAAPVPQVLQGPETRFFDLRKTETLLTCLAAFDRELAPLKRSFWIAANLASSEILVGKAAYELRAGEQLLAAADMKGKVFVLPELTEQQLDQAEWKHRARKTVKAPEDFEQHLLAEMLWIYTTRTRRELLPERYFDSQIYLRRPPRVRAELLEDLHLRVIRELAAAPANLAELVKRLAVKKSPLVRALAALYYVGSITANPERAWAASAQQSSWASRAGAFEDGAGALRAARTGQPSTTPLL</sequence>
<name>A0A6J4NXZ0_9BURK</name>
<evidence type="ECO:0000313" key="1">
    <source>
        <dbReference type="EMBL" id="CAA9400673.1"/>
    </source>
</evidence>